<proteinExistence type="predicted"/>
<accession>A0A438I0V4</accession>
<dbReference type="PANTHER" id="PTHR11439:SF517">
    <property type="entry name" value="CYSTEINE-RICH RLK (RECEPTOR-LIKE PROTEIN KINASE) 8"/>
    <property type="match status" value="1"/>
</dbReference>
<dbReference type="CDD" id="cd09272">
    <property type="entry name" value="RNase_HI_RT_Ty1"/>
    <property type="match status" value="1"/>
</dbReference>
<gene>
    <name evidence="2" type="primary">POLX_1585</name>
    <name evidence="2" type="ORF">CK203_045740</name>
</gene>
<dbReference type="InterPro" id="IPR036397">
    <property type="entry name" value="RNaseH_sf"/>
</dbReference>
<dbReference type="PROSITE" id="PS50994">
    <property type="entry name" value="INTEGRASE"/>
    <property type="match status" value="1"/>
</dbReference>
<feature type="domain" description="Integrase catalytic" evidence="1">
    <location>
        <begin position="97"/>
        <end position="216"/>
    </location>
</feature>
<dbReference type="Pfam" id="PF07727">
    <property type="entry name" value="RVT_2"/>
    <property type="match status" value="2"/>
</dbReference>
<name>A0A438I0V4_VITVI</name>
<evidence type="ECO:0000313" key="2">
    <source>
        <dbReference type="EMBL" id="RVW90346.1"/>
    </source>
</evidence>
<dbReference type="InterPro" id="IPR001584">
    <property type="entry name" value="Integrase_cat-core"/>
</dbReference>
<dbReference type="Gene3D" id="3.30.420.10">
    <property type="entry name" value="Ribonuclease H-like superfamily/Ribonuclease H"/>
    <property type="match status" value="1"/>
</dbReference>
<sequence>MIVEINTNTNVKTTDFKEEDKVATTQLHINQGQQTSPMWSATRCHRFKNHLLSVGQLQEKGYEIFIKDGVCRIQDEKLGLIAQVNMTTNRMFPLRNLKLFSTFKSFKMLVEKEAGNLLRFSAMIVVENNTSQEFVNFCENHGIQNQLTAAYSPQQNGVSERKNRTILNMVRTILSKGHIPRSFWPEAVIWSIHILNRSPTLVVQNVTPEEAWNGRKPSVNHFRIFGCIAYAHIPDQKRKNLMTREKNAFFLVFWKWDDNTTKQQIQADFDGENEEERQQPLQQQIPAAEIPPNEAPTTAELHQQHQNLMNRLKQQLVQVIIVFESGQHGCQIMSGFYKTKLKENGEVDKYKARLVAKGYKQEFGVDYKEVFAPVARHDTIRLVIALAAQNSWPIFQLDVKSAFLHGNLEGTDDLIFTGNDNVMFERFKKSMMVEFEMSDLGMMHYFLGIEVVQFDTGIFISQKKYVREILNRFQMKDCNPVSTPTQFGLKLNKDHGGKKVDSIIYKQIVGSLMYLTATRPDIMHSVSLISRYMENPTKLHFLAAKKICRYLQGTKDLGCSTRRVKGAVSWSSKKQPIVTLSTTEVEFIAATACACQAIWLRKILEELHLKANGSYYNFL</sequence>
<dbReference type="PANTHER" id="PTHR11439">
    <property type="entry name" value="GAG-POL-RELATED RETROTRANSPOSON"/>
    <property type="match status" value="1"/>
</dbReference>
<dbReference type="InterPro" id="IPR013103">
    <property type="entry name" value="RVT_2"/>
</dbReference>
<dbReference type="GO" id="GO:0003676">
    <property type="term" value="F:nucleic acid binding"/>
    <property type="evidence" value="ECO:0007669"/>
    <property type="project" value="InterPro"/>
</dbReference>
<comment type="caution">
    <text evidence="2">The sequence shown here is derived from an EMBL/GenBank/DDBJ whole genome shotgun (WGS) entry which is preliminary data.</text>
</comment>
<reference evidence="2 3" key="1">
    <citation type="journal article" date="2018" name="PLoS Genet.">
        <title>Population sequencing reveals clonal diversity and ancestral inbreeding in the grapevine cultivar Chardonnay.</title>
        <authorList>
            <person name="Roach M.J."/>
            <person name="Johnson D.L."/>
            <person name="Bohlmann J."/>
            <person name="van Vuuren H.J."/>
            <person name="Jones S.J."/>
            <person name="Pretorius I.S."/>
            <person name="Schmidt S.A."/>
            <person name="Borneman A.R."/>
        </authorList>
    </citation>
    <scope>NUCLEOTIDE SEQUENCE [LARGE SCALE GENOMIC DNA]</scope>
    <source>
        <strain evidence="3">cv. Chardonnay</strain>
        <tissue evidence="2">Leaf</tissue>
    </source>
</reference>
<organism evidence="2 3">
    <name type="scientific">Vitis vinifera</name>
    <name type="common">Grape</name>
    <dbReference type="NCBI Taxonomy" id="29760"/>
    <lineage>
        <taxon>Eukaryota</taxon>
        <taxon>Viridiplantae</taxon>
        <taxon>Streptophyta</taxon>
        <taxon>Embryophyta</taxon>
        <taxon>Tracheophyta</taxon>
        <taxon>Spermatophyta</taxon>
        <taxon>Magnoliopsida</taxon>
        <taxon>eudicotyledons</taxon>
        <taxon>Gunneridae</taxon>
        <taxon>Pentapetalae</taxon>
        <taxon>rosids</taxon>
        <taxon>Vitales</taxon>
        <taxon>Vitaceae</taxon>
        <taxon>Viteae</taxon>
        <taxon>Vitis</taxon>
    </lineage>
</organism>
<dbReference type="EMBL" id="QGNW01000155">
    <property type="protein sequence ID" value="RVW90346.1"/>
    <property type="molecule type" value="Genomic_DNA"/>
</dbReference>
<dbReference type="SUPFAM" id="SSF56672">
    <property type="entry name" value="DNA/RNA polymerases"/>
    <property type="match status" value="1"/>
</dbReference>
<protein>
    <submittedName>
        <fullName evidence="2">Retrovirus-related Pol polyprotein from transposon TNT 1-94</fullName>
    </submittedName>
</protein>
<dbReference type="SUPFAM" id="SSF53098">
    <property type="entry name" value="Ribonuclease H-like"/>
    <property type="match status" value="1"/>
</dbReference>
<dbReference type="GO" id="GO:0015074">
    <property type="term" value="P:DNA integration"/>
    <property type="evidence" value="ECO:0007669"/>
    <property type="project" value="InterPro"/>
</dbReference>
<evidence type="ECO:0000313" key="3">
    <source>
        <dbReference type="Proteomes" id="UP000288805"/>
    </source>
</evidence>
<dbReference type="InterPro" id="IPR043502">
    <property type="entry name" value="DNA/RNA_pol_sf"/>
</dbReference>
<dbReference type="Proteomes" id="UP000288805">
    <property type="component" value="Unassembled WGS sequence"/>
</dbReference>
<dbReference type="InterPro" id="IPR012337">
    <property type="entry name" value="RNaseH-like_sf"/>
</dbReference>
<evidence type="ECO:0000259" key="1">
    <source>
        <dbReference type="PROSITE" id="PS50994"/>
    </source>
</evidence>
<dbReference type="AlphaFoldDB" id="A0A438I0V4"/>